<protein>
    <recommendedName>
        <fullName evidence="2">DUF2059 domain-containing protein</fullName>
    </recommendedName>
</protein>
<feature type="signal peptide" evidence="1">
    <location>
        <begin position="1"/>
        <end position="22"/>
    </location>
</feature>
<dbReference type="RefSeq" id="WP_167300176.1">
    <property type="nucleotide sequence ID" value="NZ_JAASQV010000002.1"/>
</dbReference>
<evidence type="ECO:0000313" key="4">
    <source>
        <dbReference type="Proteomes" id="UP000564677"/>
    </source>
</evidence>
<organism evidence="3 4">
    <name type="scientific">Sphingomonas leidyi</name>
    <dbReference type="NCBI Taxonomy" id="68569"/>
    <lineage>
        <taxon>Bacteria</taxon>
        <taxon>Pseudomonadati</taxon>
        <taxon>Pseudomonadota</taxon>
        <taxon>Alphaproteobacteria</taxon>
        <taxon>Sphingomonadales</taxon>
        <taxon>Sphingomonadaceae</taxon>
        <taxon>Sphingomonas</taxon>
    </lineage>
</organism>
<reference evidence="3 4" key="1">
    <citation type="submission" date="2020-03" db="EMBL/GenBank/DDBJ databases">
        <title>Genomic Encyclopedia of Type Strains, Phase IV (KMG-IV): sequencing the most valuable type-strain genomes for metagenomic binning, comparative biology and taxonomic classification.</title>
        <authorList>
            <person name="Goeker M."/>
        </authorList>
    </citation>
    <scope>NUCLEOTIDE SEQUENCE [LARGE SCALE GENOMIC DNA]</scope>
    <source>
        <strain evidence="3 4">DSM 4733</strain>
    </source>
</reference>
<dbReference type="Pfam" id="PF09832">
    <property type="entry name" value="DUF2059"/>
    <property type="match status" value="1"/>
</dbReference>
<feature type="domain" description="DUF2059" evidence="2">
    <location>
        <begin position="103"/>
        <end position="158"/>
    </location>
</feature>
<comment type="caution">
    <text evidence="3">The sequence shown here is derived from an EMBL/GenBank/DDBJ whole genome shotgun (WGS) entry which is preliminary data.</text>
</comment>
<dbReference type="EMBL" id="JAASQV010000002">
    <property type="protein sequence ID" value="NIJ65855.1"/>
    <property type="molecule type" value="Genomic_DNA"/>
</dbReference>
<dbReference type="AlphaFoldDB" id="A0A7X5V0Y7"/>
<dbReference type="Proteomes" id="UP000564677">
    <property type="component" value="Unassembled WGS sequence"/>
</dbReference>
<keyword evidence="4" id="KW-1185">Reference proteome</keyword>
<evidence type="ECO:0000313" key="3">
    <source>
        <dbReference type="EMBL" id="NIJ65855.1"/>
    </source>
</evidence>
<dbReference type="InterPro" id="IPR018637">
    <property type="entry name" value="DUF2059"/>
</dbReference>
<feature type="chain" id="PRO_5030651855" description="DUF2059 domain-containing protein" evidence="1">
    <location>
        <begin position="23"/>
        <end position="230"/>
    </location>
</feature>
<evidence type="ECO:0000256" key="1">
    <source>
        <dbReference type="SAM" id="SignalP"/>
    </source>
</evidence>
<gene>
    <name evidence="3" type="ORF">FHR20_002817</name>
</gene>
<evidence type="ECO:0000259" key="2">
    <source>
        <dbReference type="Pfam" id="PF09832"/>
    </source>
</evidence>
<name>A0A7X5V0Y7_9SPHN</name>
<sequence length="230" mass="23837">MKPFLLALALGAAAPTPASAFAAAPVAAPVADTDVQRLVALLAPDEAVTRLAGKAFDTGMDRQIAANPERKAAYAADPAMRQAVGGQLRAQFASALVAALPSLRAEIEGILRTALTPAEVTDMLAFFGSPTGQKVRAEAYERMGSAPGQSPQEMQQAAIAAVMAKMTAEDYPALMAFAGSTASQKMGTVNPRISAASQAWADRLIAANLPKLKALEDKLAADYRARKGGK</sequence>
<proteinExistence type="predicted"/>
<keyword evidence="1" id="KW-0732">Signal</keyword>
<accession>A0A7X5V0Y7</accession>